<keyword evidence="4 8" id="KW-0371">Homeobox</keyword>
<evidence type="ECO:0000256" key="11">
    <source>
        <dbReference type="SAM" id="Coils"/>
    </source>
</evidence>
<dbReference type="GO" id="GO:0045893">
    <property type="term" value="P:positive regulation of DNA-templated transcription"/>
    <property type="evidence" value="ECO:0007669"/>
    <property type="project" value="TreeGrafter"/>
</dbReference>
<feature type="DNA-binding region" description="Homeobox" evidence="8">
    <location>
        <begin position="106"/>
        <end position="165"/>
    </location>
</feature>
<dbReference type="EMBL" id="CP136891">
    <property type="protein sequence ID" value="WOK96850.1"/>
    <property type="molecule type" value="Genomic_DNA"/>
</dbReference>
<reference evidence="13 14" key="1">
    <citation type="submission" date="2023-10" db="EMBL/GenBank/DDBJ databases">
        <title>Chromosome-scale genome assembly provides insights into flower coloration mechanisms of Canna indica.</title>
        <authorList>
            <person name="Li C."/>
        </authorList>
    </citation>
    <scope>NUCLEOTIDE SEQUENCE [LARGE SCALE GENOMIC DNA]</scope>
    <source>
        <tissue evidence="13">Flower</tissue>
    </source>
</reference>
<evidence type="ECO:0000256" key="3">
    <source>
        <dbReference type="ARBA" id="ARBA00023125"/>
    </source>
</evidence>
<evidence type="ECO:0000256" key="5">
    <source>
        <dbReference type="ARBA" id="ARBA00023163"/>
    </source>
</evidence>
<feature type="coiled-coil region" evidence="11">
    <location>
        <begin position="156"/>
        <end position="204"/>
    </location>
</feature>
<dbReference type="GO" id="GO:0005634">
    <property type="term" value="C:nucleus"/>
    <property type="evidence" value="ECO:0007669"/>
    <property type="project" value="UniProtKB-SubCell"/>
</dbReference>
<dbReference type="PROSITE" id="PS00027">
    <property type="entry name" value="HOMEOBOX_1"/>
    <property type="match status" value="1"/>
</dbReference>
<comment type="subcellular location">
    <subcellularLocation>
        <location evidence="1 8 9">Nucleus</location>
    </subcellularLocation>
</comment>
<evidence type="ECO:0000256" key="9">
    <source>
        <dbReference type="RuleBase" id="RU000682"/>
    </source>
</evidence>
<dbReference type="PROSITE" id="PS50071">
    <property type="entry name" value="HOMEOBOX_2"/>
    <property type="match status" value="1"/>
</dbReference>
<dbReference type="Pfam" id="PF00046">
    <property type="entry name" value="Homeodomain"/>
    <property type="match status" value="1"/>
</dbReference>
<dbReference type="InterPro" id="IPR003106">
    <property type="entry name" value="Leu_zip_homeo"/>
</dbReference>
<evidence type="ECO:0000256" key="6">
    <source>
        <dbReference type="ARBA" id="ARBA00023242"/>
    </source>
</evidence>
<proteinExistence type="inferred from homology"/>
<keyword evidence="6 8" id="KW-0539">Nucleus</keyword>
<organism evidence="13 14">
    <name type="scientific">Canna indica</name>
    <name type="common">Indian-shot</name>
    <dbReference type="NCBI Taxonomy" id="4628"/>
    <lineage>
        <taxon>Eukaryota</taxon>
        <taxon>Viridiplantae</taxon>
        <taxon>Streptophyta</taxon>
        <taxon>Embryophyta</taxon>
        <taxon>Tracheophyta</taxon>
        <taxon>Spermatophyta</taxon>
        <taxon>Magnoliopsida</taxon>
        <taxon>Liliopsida</taxon>
        <taxon>Zingiberales</taxon>
        <taxon>Cannaceae</taxon>
        <taxon>Canna</taxon>
    </lineage>
</organism>
<comment type="function">
    <text evidence="10">Transcription factor.</text>
</comment>
<evidence type="ECO:0000256" key="7">
    <source>
        <dbReference type="ARBA" id="ARBA00025748"/>
    </source>
</evidence>
<keyword evidence="14" id="KW-1185">Reference proteome</keyword>
<evidence type="ECO:0000259" key="12">
    <source>
        <dbReference type="PROSITE" id="PS50071"/>
    </source>
</evidence>
<dbReference type="AlphaFoldDB" id="A0AAQ3Q542"/>
<protein>
    <recommendedName>
        <fullName evidence="10">Homeobox-leucine zipper protein</fullName>
    </recommendedName>
    <alternativeName>
        <fullName evidence="10">HD-ZIP protein</fullName>
    </alternativeName>
    <alternativeName>
        <fullName evidence="10">Homeodomain transcription factor</fullName>
    </alternativeName>
</protein>
<dbReference type="GO" id="GO:0000981">
    <property type="term" value="F:DNA-binding transcription factor activity, RNA polymerase II-specific"/>
    <property type="evidence" value="ECO:0007669"/>
    <property type="project" value="UniProtKB-UniRule"/>
</dbReference>
<accession>A0AAQ3Q542</accession>
<evidence type="ECO:0000313" key="13">
    <source>
        <dbReference type="EMBL" id="WOK96850.1"/>
    </source>
</evidence>
<sequence>MFHNQMTYNGTPPFFPANLLLLQQQQQQQPPHISVASHDSGGEKHYLASNPQGLTLGLLLPNDYSMDAGVQTVLGKRSLIPSSGGLDCEELNMEEGLSDEDGAAPATERKNKLSLEQVGTLERHFEMGSKLEPDRKMELARALGLRPRQIAIWFQNRRARWKTKQMERDYEELRRKFDAMKTENDALQAQNKKLLCELLALKGKEISEPINLNKETEGSCSIRSENSSDAILDISRAPPVQQRPSDPHHGRIFFPSFRPPPSVTQFDMISAKSETTAKVENNNIQEENFCNLFCISDDQSAFWAWQEHHNFQH</sequence>
<keyword evidence="5 10" id="KW-0804">Transcription</keyword>
<dbReference type="Gene3D" id="1.10.10.60">
    <property type="entry name" value="Homeodomain-like"/>
    <property type="match status" value="1"/>
</dbReference>
<evidence type="ECO:0000256" key="1">
    <source>
        <dbReference type="ARBA" id="ARBA00004123"/>
    </source>
</evidence>
<evidence type="ECO:0000313" key="14">
    <source>
        <dbReference type="Proteomes" id="UP001327560"/>
    </source>
</evidence>
<keyword evidence="2 10" id="KW-0805">Transcription regulation</keyword>
<dbReference type="PRINTS" id="PR00031">
    <property type="entry name" value="HTHREPRESSR"/>
</dbReference>
<name>A0AAQ3Q542_9LILI</name>
<comment type="similarity">
    <text evidence="7 10">Belongs to the HD-ZIP homeobox family. Class I subfamily.</text>
</comment>
<keyword evidence="3 8" id="KW-0238">DNA-binding</keyword>
<gene>
    <name evidence="13" type="ORF">Cni_G05558</name>
</gene>
<dbReference type="PANTHER" id="PTHR24326">
    <property type="entry name" value="HOMEOBOX-LEUCINE ZIPPER PROTEIN"/>
    <property type="match status" value="1"/>
</dbReference>
<evidence type="ECO:0000256" key="2">
    <source>
        <dbReference type="ARBA" id="ARBA00023015"/>
    </source>
</evidence>
<dbReference type="InterPro" id="IPR017970">
    <property type="entry name" value="Homeobox_CS"/>
</dbReference>
<dbReference type="SUPFAM" id="SSF46689">
    <property type="entry name" value="Homeodomain-like"/>
    <property type="match status" value="1"/>
</dbReference>
<dbReference type="PANTHER" id="PTHR24326:SF176">
    <property type="entry name" value="HOMEOBOX-LEUCINE ZIPPER PROTEIN ATHB-13"/>
    <property type="match status" value="1"/>
</dbReference>
<dbReference type="GO" id="GO:0043565">
    <property type="term" value="F:sequence-specific DNA binding"/>
    <property type="evidence" value="ECO:0007669"/>
    <property type="project" value="InterPro"/>
</dbReference>
<dbReference type="Proteomes" id="UP001327560">
    <property type="component" value="Chromosome 2"/>
</dbReference>
<evidence type="ECO:0000256" key="10">
    <source>
        <dbReference type="RuleBase" id="RU369038"/>
    </source>
</evidence>
<dbReference type="Pfam" id="PF02183">
    <property type="entry name" value="HALZ"/>
    <property type="match status" value="1"/>
</dbReference>
<feature type="domain" description="Homeobox" evidence="12">
    <location>
        <begin position="104"/>
        <end position="164"/>
    </location>
</feature>
<evidence type="ECO:0000256" key="4">
    <source>
        <dbReference type="ARBA" id="ARBA00023155"/>
    </source>
</evidence>
<dbReference type="SMART" id="SM00389">
    <property type="entry name" value="HOX"/>
    <property type="match status" value="1"/>
</dbReference>
<dbReference type="InterPro" id="IPR001356">
    <property type="entry name" value="HD"/>
</dbReference>
<dbReference type="CDD" id="cd00086">
    <property type="entry name" value="homeodomain"/>
    <property type="match status" value="1"/>
</dbReference>
<keyword evidence="11" id="KW-0175">Coiled coil</keyword>
<dbReference type="InterPro" id="IPR009057">
    <property type="entry name" value="Homeodomain-like_sf"/>
</dbReference>
<evidence type="ECO:0000256" key="8">
    <source>
        <dbReference type="PROSITE-ProRule" id="PRU00108"/>
    </source>
</evidence>
<dbReference type="InterPro" id="IPR000047">
    <property type="entry name" value="HTH_motif"/>
</dbReference>
<dbReference type="InterPro" id="IPR045224">
    <property type="entry name" value="HDZip_class_I_plant"/>
</dbReference>